<dbReference type="Pfam" id="PF02265">
    <property type="entry name" value="S1-P1_nuclease"/>
    <property type="match status" value="3"/>
</dbReference>
<keyword evidence="3" id="KW-0479">Metal-binding</keyword>
<evidence type="ECO:0000256" key="5">
    <source>
        <dbReference type="ARBA" id="ARBA00022801"/>
    </source>
</evidence>
<name>A0A2A9MGM6_BESBE</name>
<feature type="compositionally biased region" description="Basic and acidic residues" evidence="8">
    <location>
        <begin position="449"/>
        <end position="460"/>
    </location>
</feature>
<keyword evidence="6" id="KW-1015">Disulfide bond</keyword>
<dbReference type="RefSeq" id="XP_029218822.1">
    <property type="nucleotide sequence ID" value="XM_029365239.1"/>
</dbReference>
<evidence type="ECO:0000256" key="7">
    <source>
        <dbReference type="ARBA" id="ARBA00023180"/>
    </source>
</evidence>
<comment type="caution">
    <text evidence="10">The sequence shown here is derived from an EMBL/GenBank/DDBJ whole genome shotgun (WGS) entry which is preliminary data.</text>
</comment>
<evidence type="ECO:0000256" key="3">
    <source>
        <dbReference type="ARBA" id="ARBA00022723"/>
    </source>
</evidence>
<feature type="region of interest" description="Disordered" evidence="8">
    <location>
        <begin position="220"/>
        <end position="259"/>
    </location>
</feature>
<keyword evidence="9" id="KW-0472">Membrane</keyword>
<dbReference type="GO" id="GO:0006308">
    <property type="term" value="P:DNA catabolic process"/>
    <property type="evidence" value="ECO:0007669"/>
    <property type="project" value="InterPro"/>
</dbReference>
<keyword evidence="11" id="KW-1185">Reference proteome</keyword>
<reference evidence="10 11" key="1">
    <citation type="submission" date="2017-09" db="EMBL/GenBank/DDBJ databases">
        <title>Genome sequencing of Besnoitia besnoiti strain Bb-Ger1.</title>
        <authorList>
            <person name="Schares G."/>
            <person name="Venepally P."/>
            <person name="Lorenzi H.A."/>
        </authorList>
    </citation>
    <scope>NUCLEOTIDE SEQUENCE [LARGE SCALE GENOMIC DNA]</scope>
    <source>
        <strain evidence="10 11">Bb-Ger1</strain>
    </source>
</reference>
<dbReference type="GO" id="GO:0003676">
    <property type="term" value="F:nucleic acid binding"/>
    <property type="evidence" value="ECO:0007669"/>
    <property type="project" value="InterPro"/>
</dbReference>
<dbReference type="InterPro" id="IPR008947">
    <property type="entry name" value="PLipase_C/P1_nuclease_dom_sf"/>
</dbReference>
<dbReference type="InterPro" id="IPR003154">
    <property type="entry name" value="S1/P1nuclease"/>
</dbReference>
<keyword evidence="2" id="KW-0540">Nuclease</keyword>
<dbReference type="KEGG" id="bbes:BESB_068460"/>
<evidence type="ECO:0000256" key="4">
    <source>
        <dbReference type="ARBA" id="ARBA00022759"/>
    </source>
</evidence>
<evidence type="ECO:0000256" key="8">
    <source>
        <dbReference type="SAM" id="MobiDB-lite"/>
    </source>
</evidence>
<evidence type="ECO:0000256" key="9">
    <source>
        <dbReference type="SAM" id="Phobius"/>
    </source>
</evidence>
<keyword evidence="7" id="KW-0325">Glycoprotein</keyword>
<feature type="region of interest" description="Disordered" evidence="8">
    <location>
        <begin position="410"/>
        <end position="460"/>
    </location>
</feature>
<dbReference type="GO" id="GO:0016788">
    <property type="term" value="F:hydrolase activity, acting on ester bonds"/>
    <property type="evidence" value="ECO:0007669"/>
    <property type="project" value="InterPro"/>
</dbReference>
<dbReference type="Gene3D" id="1.10.575.10">
    <property type="entry name" value="P1 Nuclease"/>
    <property type="match status" value="2"/>
</dbReference>
<dbReference type="OrthoDB" id="441446at2759"/>
<sequence length="753" mass="80122">MRTLGGSSSHAAREKAAVELQFLESGVNQAASSDSGKVGVCAAFYPLVADAGEKKAPPWPLCMSRRDGREEAALMKTLLNFWSLALVALAFWRNASEVVAWHDQAHMLVAAVAREYLKPDTVEKIEAILAEWTAEYPTTSTLETAAVWLDHVACSMPGRYCRGFLRQDDIRIFKPWHYTSHVYNPQGLTLDPRDAVQPYPQTGSAWILIKAYESLRNCRSEESSPKASAVRAPREAEATNGGGPPEPPQEEQAREEEVARGADMPVAFLHSSLSSSSFFPLLQAFSEKLAALLSWSSSTSAPEFAGTSGRSVADYFVPPALVFSRPAEDAQGPRRNAGGAKSEKAAAAESAPAAVCSKLSLNLHLRVLLHVYGDAHQPLHSTETFSTAFPKGDDGGNNITVILPGSVAGAASGSGTENPLSAGEPDGTETAPRGPPGSAPGDEAWTESPRGEKRSRSSHTLHSEWDAAFGQYDTLFYDVDMTELKKEAQRLVKLHPLDAHARKTFLDFAGIVRESHQLAREHVFSEFDWATFSSASLPYGPSREYVEKSQAICEKQIALGGARLALVLESLSASLPAPPSTGGSALASSSQASALESAAGSVVGEEGAAALRPSCAASEDSVCVSRKRGGNGPVLLFSEPSASLESAAVALQYSRPLSALLLALFTMLLCLLLALVWTCRQLKFYKHAISLTTGRDRLRRATDEDSAGALAAAASSLECAGLFSAPSAVVAPQRRVLNAATPMATRLLASAAE</sequence>
<dbReference type="STRING" id="94643.A0A2A9MGM6"/>
<proteinExistence type="inferred from homology"/>
<dbReference type="GO" id="GO:0046872">
    <property type="term" value="F:metal ion binding"/>
    <property type="evidence" value="ECO:0007669"/>
    <property type="project" value="UniProtKB-KW"/>
</dbReference>
<protein>
    <recommendedName>
        <fullName evidence="12">S1/P1 nuclease</fullName>
    </recommendedName>
</protein>
<dbReference type="VEuPathDB" id="ToxoDB:BESB_068460"/>
<organism evidence="10 11">
    <name type="scientific">Besnoitia besnoiti</name>
    <name type="common">Apicomplexan protozoan</name>
    <dbReference type="NCBI Taxonomy" id="94643"/>
    <lineage>
        <taxon>Eukaryota</taxon>
        <taxon>Sar</taxon>
        <taxon>Alveolata</taxon>
        <taxon>Apicomplexa</taxon>
        <taxon>Conoidasida</taxon>
        <taxon>Coccidia</taxon>
        <taxon>Eucoccidiorida</taxon>
        <taxon>Eimeriorina</taxon>
        <taxon>Sarcocystidae</taxon>
        <taxon>Besnoitia</taxon>
    </lineage>
</organism>
<feature type="transmembrane region" description="Helical" evidence="9">
    <location>
        <begin position="657"/>
        <end position="677"/>
    </location>
</feature>
<dbReference type="AlphaFoldDB" id="A0A2A9MGM6"/>
<dbReference type="Proteomes" id="UP000224006">
    <property type="component" value="Chromosome VI"/>
</dbReference>
<dbReference type="GO" id="GO:0004519">
    <property type="term" value="F:endonuclease activity"/>
    <property type="evidence" value="ECO:0007669"/>
    <property type="project" value="UniProtKB-KW"/>
</dbReference>
<dbReference type="EMBL" id="NWUJ01000006">
    <property type="protein sequence ID" value="PFH34813.1"/>
    <property type="molecule type" value="Genomic_DNA"/>
</dbReference>
<evidence type="ECO:0000313" key="11">
    <source>
        <dbReference type="Proteomes" id="UP000224006"/>
    </source>
</evidence>
<accession>A0A2A9MGM6</accession>
<evidence type="ECO:0008006" key="12">
    <source>
        <dbReference type="Google" id="ProtNLM"/>
    </source>
</evidence>
<dbReference type="PANTHER" id="PTHR33146">
    <property type="entry name" value="ENDONUCLEASE 4"/>
    <property type="match status" value="1"/>
</dbReference>
<evidence type="ECO:0000256" key="1">
    <source>
        <dbReference type="ARBA" id="ARBA00009547"/>
    </source>
</evidence>
<comment type="similarity">
    <text evidence="1">Belongs to the nuclease type I family.</text>
</comment>
<evidence type="ECO:0000256" key="6">
    <source>
        <dbReference type="ARBA" id="ARBA00023157"/>
    </source>
</evidence>
<dbReference type="SUPFAM" id="SSF48537">
    <property type="entry name" value="Phospholipase C/P1 nuclease"/>
    <property type="match status" value="3"/>
</dbReference>
<keyword evidence="4" id="KW-0255">Endonuclease</keyword>
<keyword evidence="5" id="KW-0378">Hydrolase</keyword>
<dbReference type="PANTHER" id="PTHR33146:SF10">
    <property type="entry name" value="STRAND-SPECIFIC NUCLEASE, PUTATIVE-RELATED"/>
    <property type="match status" value="1"/>
</dbReference>
<evidence type="ECO:0000256" key="2">
    <source>
        <dbReference type="ARBA" id="ARBA00022722"/>
    </source>
</evidence>
<evidence type="ECO:0000313" key="10">
    <source>
        <dbReference type="EMBL" id="PFH34813.1"/>
    </source>
</evidence>
<dbReference type="GeneID" id="40311772"/>
<gene>
    <name evidence="10" type="ORF">BESB_068460</name>
</gene>
<keyword evidence="9" id="KW-1133">Transmembrane helix</keyword>
<keyword evidence="9" id="KW-0812">Transmembrane</keyword>